<sequence length="941" mass="105779">MLKFLRKPLMAFALIIFTVAGAKAYTVSGTVTDSIGEPMIEATVRLLSVKDSSFVKGGTTNIDGRFSLSGINRGNYIVQTSYIGYDPSNTDVNVASSNVRLKPIVLKESSIMLKETVVTAVKTEIVVKEDTVEYNAGSYKTQPGAAMEELLKKLPGVEVDSDGKITAHGKEVTKILVDGKEFFSDDPKVASKNLPATMIDKLQVVDRKSDLARLTGVDDGEEETVINLTVKPGMKNGWFGVANAGAGTDSRYAGDFNVNRFWNGNQITFLGNFNNINQLGFTDSNGSRFRRFGGDNGVNTSQSLGFNFNVGRQDETFRAGGDVLYSHTDQDTRKRQERQYIFPDSASYLNSQSTSRDKGHNVRGDFRIEWKPDSFTTLELRPRFSFNFNHSLSADSSLTSAGDAMRSPVNRSINTGDSKGNSYEAGAELWFNHMSKSHPGRSFSLMAEYSMSNVREDDYSYSWNKFFTPGVDPDDLQDQYTDNHTWSNTVGFRATWTEPIGDAKKGRFIDISYRMSYRWNNADKMVYDHPVTYPGDGSDPVIDYLEEVWNPDLSNRFRNTFFNQRIQVGFKKISKDFNFNVGIGLTPSMSKSDNLINTEKNISRWVWNIAPFLRYRHKLSKTRSITLDYRGRTSAPSMTQLQPVADMSNPLRIVVGNPNLDPSFSHNVRLRFQDFNADAQRSIMAMAYAQVVQNAIVSKTTFNQQTGGQQTTYANVNGNWNAGFFAMMSMPLRNRHWQTNIHIFSRYTQSIGFNNGQRNRSGAFNFRPSLGLAFRTDVWDIELRPFYGLQTTRNSLKSVNSNDITNYGARFNGQWYAPFGLVLSTDLSFTANRGYAAGYDSDEWMWNAQISYQFLRERNATISIKAYDLLQNKKSLNRSVTASYIDDTSYNSLTRYFMLSFSYRFNTFGKGKRPSGFNEAVGPGGHGGPRRGPGGGRPPRF</sequence>
<evidence type="ECO:0000313" key="4">
    <source>
        <dbReference type="EMBL" id="ANU63953.1"/>
    </source>
</evidence>
<protein>
    <recommendedName>
        <fullName evidence="3">Outer membrane protein beta-barrel domain-containing protein</fullName>
    </recommendedName>
</protein>
<feature type="region of interest" description="Disordered" evidence="1">
    <location>
        <begin position="916"/>
        <end position="941"/>
    </location>
</feature>
<dbReference type="Gene3D" id="2.60.40.1120">
    <property type="entry name" value="Carboxypeptidase-like, regulatory domain"/>
    <property type="match status" value="1"/>
</dbReference>
<dbReference type="GeneID" id="65537123"/>
<reference evidence="5" key="1">
    <citation type="submission" date="2016-04" db="EMBL/GenBank/DDBJ databases">
        <title>Complete Genome Sequences of Twelve Strains of a Stable Defined Moderately Diverse Mouse Microbiota 2 (sDMDMm2).</title>
        <authorList>
            <person name="Uchimura Y."/>
            <person name="Wyss M."/>
            <person name="Brugiroux S."/>
            <person name="Limenitakis J.P."/>
            <person name="Stecher B."/>
            <person name="McCoy K.D."/>
            <person name="Macpherson A.J."/>
        </authorList>
    </citation>
    <scope>NUCLEOTIDE SEQUENCE [LARGE SCALE GENOMIC DNA]</scope>
    <source>
        <strain evidence="5">YL27</strain>
    </source>
</reference>
<feature type="region of interest" description="Disordered" evidence="1">
    <location>
        <begin position="399"/>
        <end position="418"/>
    </location>
</feature>
<evidence type="ECO:0000313" key="5">
    <source>
        <dbReference type="Proteomes" id="UP000186351"/>
    </source>
</evidence>
<dbReference type="SUPFAM" id="SSF56935">
    <property type="entry name" value="Porins"/>
    <property type="match status" value="1"/>
</dbReference>
<accession>A0A1Z2XHQ7</accession>
<dbReference type="RefSeq" id="WP_084274079.1">
    <property type="nucleotide sequence ID" value="NZ_CP015402.2"/>
</dbReference>
<evidence type="ECO:0000256" key="1">
    <source>
        <dbReference type="SAM" id="MobiDB-lite"/>
    </source>
</evidence>
<feature type="domain" description="Outer membrane protein beta-barrel" evidence="3">
    <location>
        <begin position="445"/>
        <end position="787"/>
    </location>
</feature>
<feature type="compositionally biased region" description="Polar residues" evidence="1">
    <location>
        <begin position="409"/>
        <end position="418"/>
    </location>
</feature>
<dbReference type="KEGG" id="pary:A4V02_09605"/>
<evidence type="ECO:0000256" key="2">
    <source>
        <dbReference type="SAM" id="SignalP"/>
    </source>
</evidence>
<dbReference type="SUPFAM" id="SSF49464">
    <property type="entry name" value="Carboxypeptidase regulatory domain-like"/>
    <property type="match status" value="1"/>
</dbReference>
<dbReference type="OrthoDB" id="603275at2"/>
<dbReference type="InterPro" id="IPR008969">
    <property type="entry name" value="CarboxyPept-like_regulatory"/>
</dbReference>
<feature type="chain" id="PRO_5008529435" description="Outer membrane protein beta-barrel domain-containing protein" evidence="2">
    <location>
        <begin position="25"/>
        <end position="941"/>
    </location>
</feature>
<gene>
    <name evidence="4" type="ORF">A4V02_09605</name>
</gene>
<keyword evidence="5" id="KW-1185">Reference proteome</keyword>
<keyword evidence="2" id="KW-0732">Signal</keyword>
<dbReference type="STRING" id="1796646.A4V02_09605"/>
<dbReference type="Pfam" id="PF14905">
    <property type="entry name" value="OMP_b-brl_3"/>
    <property type="match status" value="1"/>
</dbReference>
<evidence type="ECO:0000259" key="3">
    <source>
        <dbReference type="Pfam" id="PF14905"/>
    </source>
</evidence>
<dbReference type="AlphaFoldDB" id="A0A1B1SAY0"/>
<feature type="signal peptide" evidence="2">
    <location>
        <begin position="1"/>
        <end position="24"/>
    </location>
</feature>
<dbReference type="Proteomes" id="UP000186351">
    <property type="component" value="Chromosome"/>
</dbReference>
<feature type="compositionally biased region" description="Gly residues" evidence="1">
    <location>
        <begin position="922"/>
        <end position="941"/>
    </location>
</feature>
<dbReference type="Pfam" id="PF13715">
    <property type="entry name" value="CarbopepD_reg_2"/>
    <property type="match status" value="1"/>
</dbReference>
<accession>A0A1B1SAY0</accession>
<proteinExistence type="predicted"/>
<name>A0A1B1SAY0_9BACT</name>
<dbReference type="InterPro" id="IPR041700">
    <property type="entry name" value="OMP_b-brl_3"/>
</dbReference>
<organism evidence="4 5">
    <name type="scientific">Muribaculum intestinale</name>
    <dbReference type="NCBI Taxonomy" id="1796646"/>
    <lineage>
        <taxon>Bacteria</taxon>
        <taxon>Pseudomonadati</taxon>
        <taxon>Bacteroidota</taxon>
        <taxon>Bacteroidia</taxon>
        <taxon>Bacteroidales</taxon>
        <taxon>Muribaculaceae</taxon>
        <taxon>Muribaculum</taxon>
    </lineage>
</organism>
<dbReference type="EMBL" id="CP015402">
    <property type="protein sequence ID" value="ANU63953.1"/>
    <property type="molecule type" value="Genomic_DNA"/>
</dbReference>